<protein>
    <recommendedName>
        <fullName evidence="2">Calcineurin-like phosphoesterase domain-containing protein</fullName>
    </recommendedName>
</protein>
<evidence type="ECO:0000256" key="1">
    <source>
        <dbReference type="SAM" id="Phobius"/>
    </source>
</evidence>
<keyword evidence="1" id="KW-0812">Transmembrane</keyword>
<dbReference type="OrthoDB" id="783096at2759"/>
<gene>
    <name evidence="3" type="ORF">TRICI_000369</name>
</gene>
<evidence type="ECO:0000313" key="4">
    <source>
        <dbReference type="Proteomes" id="UP000761534"/>
    </source>
</evidence>
<dbReference type="AlphaFoldDB" id="A0A642VDP3"/>
<dbReference type="Gene3D" id="3.60.21.10">
    <property type="match status" value="1"/>
</dbReference>
<evidence type="ECO:0000259" key="2">
    <source>
        <dbReference type="Pfam" id="PF00149"/>
    </source>
</evidence>
<dbReference type="CDD" id="cd07383">
    <property type="entry name" value="MPP_Dcr2"/>
    <property type="match status" value="1"/>
</dbReference>
<dbReference type="GO" id="GO:0005737">
    <property type="term" value="C:cytoplasm"/>
    <property type="evidence" value="ECO:0007669"/>
    <property type="project" value="TreeGrafter"/>
</dbReference>
<keyword evidence="4" id="KW-1185">Reference proteome</keyword>
<dbReference type="PANTHER" id="PTHR32440">
    <property type="entry name" value="PHOSPHATASE DCR2-RELATED-RELATED"/>
    <property type="match status" value="1"/>
</dbReference>
<accession>A0A642VDP3</accession>
<comment type="caution">
    <text evidence="3">The sequence shown here is derived from an EMBL/GenBank/DDBJ whole genome shotgun (WGS) entry which is preliminary data.</text>
</comment>
<dbReference type="InterPro" id="IPR029052">
    <property type="entry name" value="Metallo-depent_PP-like"/>
</dbReference>
<dbReference type="VEuPathDB" id="FungiDB:TRICI_000369"/>
<dbReference type="PANTHER" id="PTHR32440:SF0">
    <property type="entry name" value="PHOSPHATASE DCR2-RELATED"/>
    <property type="match status" value="1"/>
</dbReference>
<proteinExistence type="predicted"/>
<dbReference type="Proteomes" id="UP000761534">
    <property type="component" value="Unassembled WGS sequence"/>
</dbReference>
<dbReference type="SUPFAM" id="SSF56300">
    <property type="entry name" value="Metallo-dependent phosphatases"/>
    <property type="match status" value="1"/>
</dbReference>
<feature type="domain" description="Calcineurin-like phosphoesterase" evidence="2">
    <location>
        <begin position="233"/>
        <end position="477"/>
    </location>
</feature>
<organism evidence="3 4">
    <name type="scientific">Trichomonascus ciferrii</name>
    <dbReference type="NCBI Taxonomy" id="44093"/>
    <lineage>
        <taxon>Eukaryota</taxon>
        <taxon>Fungi</taxon>
        <taxon>Dikarya</taxon>
        <taxon>Ascomycota</taxon>
        <taxon>Saccharomycotina</taxon>
        <taxon>Dipodascomycetes</taxon>
        <taxon>Dipodascales</taxon>
        <taxon>Trichomonascaceae</taxon>
        <taxon>Trichomonascus</taxon>
        <taxon>Trichomonascus ciferrii complex</taxon>
    </lineage>
</organism>
<feature type="transmembrane region" description="Helical" evidence="1">
    <location>
        <begin position="12"/>
        <end position="32"/>
    </location>
</feature>
<evidence type="ECO:0000313" key="3">
    <source>
        <dbReference type="EMBL" id="KAA8917503.1"/>
    </source>
</evidence>
<name>A0A642VDP3_9ASCO</name>
<keyword evidence="1" id="KW-1133">Transmembrane helix</keyword>
<dbReference type="GO" id="GO:0004721">
    <property type="term" value="F:phosphoprotein phosphatase activity"/>
    <property type="evidence" value="ECO:0007669"/>
    <property type="project" value="TreeGrafter"/>
</dbReference>
<reference evidence="3" key="1">
    <citation type="journal article" date="2019" name="G3 (Bethesda)">
        <title>Genome Assemblies of Two Rare Opportunistic Yeast Pathogens: Diutina rugosa (syn. Candida rugosa) and Trichomonascus ciferrii (syn. Candida ciferrii).</title>
        <authorList>
            <person name="Mixao V."/>
            <person name="Saus E."/>
            <person name="Hansen A.P."/>
            <person name="Lass-Florl C."/>
            <person name="Gabaldon T."/>
        </authorList>
    </citation>
    <scope>NUCLEOTIDE SEQUENCE</scope>
    <source>
        <strain evidence="3">CBS 4856</strain>
    </source>
</reference>
<dbReference type="Pfam" id="PF00149">
    <property type="entry name" value="Metallophos"/>
    <property type="match status" value="1"/>
</dbReference>
<sequence>MQLSKRWIRQLLKVLLICCVFVTVVIGTDFYLNFLPTTLQTRLPLHQPGSVVVDLKVVKCMTVSGCQSEEKEGWYRVPKNLYLDKYWTKGFLFSKRVHEDELKDDTTVVLDAALATRLSNEVPEYVVNSIVKQKGVSPSEVTIEKAVENGWNRKGDGFPSLWVKMGKYQTRSSVTAVDVLFGHDSVDPRPGWSLKDGSMDPSVEISPRISIRVGPRVEPERVKLKVDKDGRYKIMQVADLHFSTGAGECMDPVPELKNGENCEADSRTLAFLERLLDEEDPDLIVLTGDQIFGSEAPDPQSAIYKAVAPYIRRKIPYAMVFGNHDDEGPLNKQELMELVTNLPYSVSEPGPEDIDGVGNYALQVQGPRSENPALTLYFLDSHKHLPKQRAYDWIKDNQLEYIQHEYDSKLHPLQRESSHIHLSMAFFHIPLTEYATGKNKFIGNYKEGSTAPRVNSGGRDKLANMGVTAISVGHDHVNDFCMYDEQEDKPPIWLCHGGGVGEGGYGGYGNYVRRCRFFEFDTQSGSINTWKLKNEVSLSRFDQQKIVSGGKAIPPDS</sequence>
<dbReference type="EMBL" id="SWFS01000032">
    <property type="protein sequence ID" value="KAA8917503.1"/>
    <property type="molecule type" value="Genomic_DNA"/>
</dbReference>
<keyword evidence="1" id="KW-0472">Membrane</keyword>
<dbReference type="InterPro" id="IPR004843">
    <property type="entry name" value="Calcineurin-like_PHP"/>
</dbReference>